<evidence type="ECO:0000256" key="1">
    <source>
        <dbReference type="PROSITE-ProRule" id="PRU00510"/>
    </source>
</evidence>
<dbReference type="Proteomes" id="UP000377595">
    <property type="component" value="Unassembled WGS sequence"/>
</dbReference>
<organism evidence="3 4">
    <name type="scientific">Acrocarpospora pleiomorpha</name>
    <dbReference type="NCBI Taxonomy" id="90975"/>
    <lineage>
        <taxon>Bacteria</taxon>
        <taxon>Bacillati</taxon>
        <taxon>Actinomycetota</taxon>
        <taxon>Actinomycetes</taxon>
        <taxon>Streptosporangiales</taxon>
        <taxon>Streptosporangiaceae</taxon>
        <taxon>Acrocarpospora</taxon>
    </lineage>
</organism>
<reference evidence="3 4" key="1">
    <citation type="submission" date="2019-10" db="EMBL/GenBank/DDBJ databases">
        <title>Whole genome shotgun sequence of Acrocarpospora pleiomorpha NBRC 16267.</title>
        <authorList>
            <person name="Ichikawa N."/>
            <person name="Kimura A."/>
            <person name="Kitahashi Y."/>
            <person name="Komaki H."/>
            <person name="Oguchi A."/>
        </authorList>
    </citation>
    <scope>NUCLEOTIDE SEQUENCE [LARGE SCALE GENOMIC DNA]</scope>
    <source>
        <strain evidence="3 4">NBRC 16267</strain>
    </source>
</reference>
<dbReference type="EMBL" id="BLAF01000055">
    <property type="protein sequence ID" value="GES24654.1"/>
    <property type="molecule type" value="Genomic_DNA"/>
</dbReference>
<dbReference type="PROSITE" id="PS51128">
    <property type="entry name" value="ZF_DKSA_2"/>
    <property type="match status" value="1"/>
</dbReference>
<proteinExistence type="predicted"/>
<feature type="coiled-coil region" evidence="2">
    <location>
        <begin position="8"/>
        <end position="42"/>
    </location>
</feature>
<keyword evidence="4" id="KW-1185">Reference proteome</keyword>
<comment type="caution">
    <text evidence="3">The sequence shown here is derived from an EMBL/GenBank/DDBJ whole genome shotgun (WGS) entry which is preliminary data.</text>
</comment>
<dbReference type="Gene3D" id="1.20.120.910">
    <property type="entry name" value="DksA, coiled-coil domain"/>
    <property type="match status" value="1"/>
</dbReference>
<dbReference type="OrthoDB" id="1121111at2"/>
<keyword evidence="2" id="KW-0175">Coiled coil</keyword>
<accession>A0A5M3XTP2</accession>
<dbReference type="RefSeq" id="WP_155349485.1">
    <property type="nucleotide sequence ID" value="NZ_BAAAHM010000045.1"/>
</dbReference>
<feature type="zinc finger region" description="dksA C4-type" evidence="1">
    <location>
        <begin position="67"/>
        <end position="91"/>
    </location>
</feature>
<sequence length="101" mass="11504">MASLHTFIQDYEWHLARLEQLRALLEERRSAARNELERSGAQHRLLAQLAAIESAIERIDRGLYGACQRCGTFIPLTVLFQAPHEQRCPDCARLTAKEMAA</sequence>
<evidence type="ECO:0000313" key="3">
    <source>
        <dbReference type="EMBL" id="GES24654.1"/>
    </source>
</evidence>
<dbReference type="AlphaFoldDB" id="A0A5M3XTP2"/>
<evidence type="ECO:0000256" key="2">
    <source>
        <dbReference type="SAM" id="Coils"/>
    </source>
</evidence>
<evidence type="ECO:0000313" key="4">
    <source>
        <dbReference type="Proteomes" id="UP000377595"/>
    </source>
</evidence>
<name>A0A5M3XTP2_9ACTN</name>
<gene>
    <name evidence="3" type="ORF">Aple_075530</name>
</gene>
<protein>
    <submittedName>
        <fullName evidence="3">Uncharacterized protein</fullName>
    </submittedName>
</protein>